<name>A0A914MWJ0_MELIC</name>
<evidence type="ECO:0000313" key="2">
    <source>
        <dbReference type="WBParaSite" id="Minc3s02591g30792"/>
    </source>
</evidence>
<dbReference type="Proteomes" id="UP000887563">
    <property type="component" value="Unplaced"/>
</dbReference>
<proteinExistence type="predicted"/>
<sequence>MFVKIKEFVLENALNQPPPPPSLVNDYLNYLLNEGQISQFEQSVIRLPVESMDLHQVEIYFLG</sequence>
<organism evidence="1 2">
    <name type="scientific">Meloidogyne incognita</name>
    <name type="common">Southern root-knot nematode worm</name>
    <name type="synonym">Oxyuris incognita</name>
    <dbReference type="NCBI Taxonomy" id="6306"/>
    <lineage>
        <taxon>Eukaryota</taxon>
        <taxon>Metazoa</taxon>
        <taxon>Ecdysozoa</taxon>
        <taxon>Nematoda</taxon>
        <taxon>Chromadorea</taxon>
        <taxon>Rhabditida</taxon>
        <taxon>Tylenchina</taxon>
        <taxon>Tylenchomorpha</taxon>
        <taxon>Tylenchoidea</taxon>
        <taxon>Meloidogynidae</taxon>
        <taxon>Meloidogyninae</taxon>
        <taxon>Meloidogyne</taxon>
        <taxon>Meloidogyne incognita group</taxon>
    </lineage>
</organism>
<reference evidence="2" key="1">
    <citation type="submission" date="2022-11" db="UniProtKB">
        <authorList>
            <consortium name="WormBaseParasite"/>
        </authorList>
    </citation>
    <scope>IDENTIFICATION</scope>
</reference>
<dbReference type="WBParaSite" id="Minc3s02591g30792">
    <property type="protein sequence ID" value="Minc3s02591g30792"/>
    <property type="gene ID" value="Minc3s02591g30792"/>
</dbReference>
<evidence type="ECO:0000313" key="1">
    <source>
        <dbReference type="Proteomes" id="UP000887563"/>
    </source>
</evidence>
<accession>A0A914MWJ0</accession>
<dbReference type="AlphaFoldDB" id="A0A914MWJ0"/>
<protein>
    <submittedName>
        <fullName evidence="2">Uncharacterized protein</fullName>
    </submittedName>
</protein>
<keyword evidence="1" id="KW-1185">Reference proteome</keyword>